<proteinExistence type="predicted"/>
<evidence type="ECO:0000313" key="2">
    <source>
        <dbReference type="Proteomes" id="UP000827872"/>
    </source>
</evidence>
<dbReference type="Proteomes" id="UP000827872">
    <property type="component" value="Linkage Group LG15"/>
</dbReference>
<dbReference type="EMBL" id="CM037628">
    <property type="protein sequence ID" value="KAH7997114.1"/>
    <property type="molecule type" value="Genomic_DNA"/>
</dbReference>
<sequence>MSSQLTVPSVDFEKNTYTCIVKHSAFTDRQGQRKRIEKRDCVETEPIQVQPINPWLHRNIELYNTSNHRACYKSMQAPTVSITKPSYRDLVEGTAAVTCLVEGSFQEISDHLDCEQQA</sequence>
<gene>
    <name evidence="1" type="ORF">K3G42_013426</name>
</gene>
<keyword evidence="2" id="KW-1185">Reference proteome</keyword>
<evidence type="ECO:0000313" key="1">
    <source>
        <dbReference type="EMBL" id="KAH7997114.1"/>
    </source>
</evidence>
<name>A0ACB8EXJ0_9SAUR</name>
<organism evidence="1 2">
    <name type="scientific">Sphaerodactylus townsendi</name>
    <dbReference type="NCBI Taxonomy" id="933632"/>
    <lineage>
        <taxon>Eukaryota</taxon>
        <taxon>Metazoa</taxon>
        <taxon>Chordata</taxon>
        <taxon>Craniata</taxon>
        <taxon>Vertebrata</taxon>
        <taxon>Euteleostomi</taxon>
        <taxon>Lepidosauria</taxon>
        <taxon>Squamata</taxon>
        <taxon>Bifurcata</taxon>
        <taxon>Gekkota</taxon>
        <taxon>Sphaerodactylidae</taxon>
        <taxon>Sphaerodactylus</taxon>
    </lineage>
</organism>
<protein>
    <submittedName>
        <fullName evidence="1">Uncharacterized protein</fullName>
    </submittedName>
</protein>
<reference evidence="1" key="1">
    <citation type="submission" date="2021-08" db="EMBL/GenBank/DDBJ databases">
        <title>The first chromosome-level gecko genome reveals the dynamic sex chromosomes of Neotropical dwarf geckos (Sphaerodactylidae: Sphaerodactylus).</title>
        <authorList>
            <person name="Pinto B.J."/>
            <person name="Keating S.E."/>
            <person name="Gamble T."/>
        </authorList>
    </citation>
    <scope>NUCLEOTIDE SEQUENCE</scope>
    <source>
        <strain evidence="1">TG3544</strain>
    </source>
</reference>
<accession>A0ACB8EXJ0</accession>
<comment type="caution">
    <text evidence="1">The sequence shown here is derived from an EMBL/GenBank/DDBJ whole genome shotgun (WGS) entry which is preliminary data.</text>
</comment>